<accession>A0AAJ0DHD0</accession>
<organism evidence="1 2">
    <name type="scientific">Extremus antarcticus</name>
    <dbReference type="NCBI Taxonomy" id="702011"/>
    <lineage>
        <taxon>Eukaryota</taxon>
        <taxon>Fungi</taxon>
        <taxon>Dikarya</taxon>
        <taxon>Ascomycota</taxon>
        <taxon>Pezizomycotina</taxon>
        <taxon>Dothideomycetes</taxon>
        <taxon>Dothideomycetidae</taxon>
        <taxon>Mycosphaerellales</taxon>
        <taxon>Extremaceae</taxon>
        <taxon>Extremus</taxon>
    </lineage>
</organism>
<gene>
    <name evidence="1" type="ORF">LTR09_005241</name>
</gene>
<comment type="caution">
    <text evidence="1">The sequence shown here is derived from an EMBL/GenBank/DDBJ whole genome shotgun (WGS) entry which is preliminary data.</text>
</comment>
<keyword evidence="2" id="KW-1185">Reference proteome</keyword>
<name>A0AAJ0DHD0_9PEZI</name>
<protein>
    <submittedName>
        <fullName evidence="1">Uncharacterized protein</fullName>
    </submittedName>
</protein>
<dbReference type="AlphaFoldDB" id="A0AAJ0DHD0"/>
<evidence type="ECO:0000313" key="1">
    <source>
        <dbReference type="EMBL" id="KAK3053961.1"/>
    </source>
</evidence>
<dbReference type="Proteomes" id="UP001271007">
    <property type="component" value="Unassembled WGS sequence"/>
</dbReference>
<proteinExistence type="predicted"/>
<reference evidence="1" key="1">
    <citation type="submission" date="2023-04" db="EMBL/GenBank/DDBJ databases">
        <title>Black Yeasts Isolated from many extreme environments.</title>
        <authorList>
            <person name="Coleine C."/>
            <person name="Stajich J.E."/>
            <person name="Selbmann L."/>
        </authorList>
    </citation>
    <scope>NUCLEOTIDE SEQUENCE</scope>
    <source>
        <strain evidence="1">CCFEE 5312</strain>
    </source>
</reference>
<evidence type="ECO:0000313" key="2">
    <source>
        <dbReference type="Proteomes" id="UP001271007"/>
    </source>
</evidence>
<dbReference type="EMBL" id="JAWDJX010000014">
    <property type="protein sequence ID" value="KAK3053961.1"/>
    <property type="molecule type" value="Genomic_DNA"/>
</dbReference>
<sequence>MDWPPPLPPAAEDGVPEIDETAAEEYCLTITIRKPTEAQMNFWLDVFEELSIPLLIFLVGRLWKSWCAIRDQELGRE</sequence>